<dbReference type="EMBL" id="BARU01018471">
    <property type="protein sequence ID" value="GAH56887.1"/>
    <property type="molecule type" value="Genomic_DNA"/>
</dbReference>
<evidence type="ECO:0000256" key="3">
    <source>
        <dbReference type="ARBA" id="ARBA00022723"/>
    </source>
</evidence>
<evidence type="ECO:0000313" key="7">
    <source>
        <dbReference type="EMBL" id="GAH56887.1"/>
    </source>
</evidence>
<keyword evidence="2" id="KW-0949">S-adenosyl-L-methionine</keyword>
<feature type="domain" description="B12-binding" evidence="6">
    <location>
        <begin position="3"/>
        <end position="167"/>
    </location>
</feature>
<dbReference type="InterPro" id="IPR058240">
    <property type="entry name" value="rSAM_sf"/>
</dbReference>
<dbReference type="GO" id="GO:0031419">
    <property type="term" value="F:cobalamin binding"/>
    <property type="evidence" value="ECO:0007669"/>
    <property type="project" value="InterPro"/>
</dbReference>
<dbReference type="InterPro" id="IPR007197">
    <property type="entry name" value="rSAM"/>
</dbReference>
<evidence type="ECO:0000259" key="6">
    <source>
        <dbReference type="PROSITE" id="PS51332"/>
    </source>
</evidence>
<keyword evidence="4" id="KW-0408">Iron</keyword>
<evidence type="ECO:0000256" key="1">
    <source>
        <dbReference type="ARBA" id="ARBA00001966"/>
    </source>
</evidence>
<dbReference type="SUPFAM" id="SSF102114">
    <property type="entry name" value="Radical SAM enzymes"/>
    <property type="match status" value="1"/>
</dbReference>
<dbReference type="InterPro" id="IPR051198">
    <property type="entry name" value="BchE-like"/>
</dbReference>
<evidence type="ECO:0000256" key="5">
    <source>
        <dbReference type="ARBA" id="ARBA00023014"/>
    </source>
</evidence>
<dbReference type="Gene3D" id="3.40.50.280">
    <property type="entry name" value="Cobalamin-binding domain"/>
    <property type="match status" value="1"/>
</dbReference>
<dbReference type="SUPFAM" id="SSF52242">
    <property type="entry name" value="Cobalamin (vitamin B12)-binding domain"/>
    <property type="match status" value="1"/>
</dbReference>
<evidence type="ECO:0000256" key="2">
    <source>
        <dbReference type="ARBA" id="ARBA00022691"/>
    </source>
</evidence>
<feature type="non-terminal residue" evidence="7">
    <location>
        <position position="268"/>
    </location>
</feature>
<keyword evidence="3" id="KW-0479">Metal-binding</keyword>
<dbReference type="PROSITE" id="PS51332">
    <property type="entry name" value="B12_BINDING"/>
    <property type="match status" value="1"/>
</dbReference>
<accession>X1GI71</accession>
<keyword evidence="5" id="KW-0411">Iron-sulfur</keyword>
<dbReference type="GO" id="GO:0051536">
    <property type="term" value="F:iron-sulfur cluster binding"/>
    <property type="evidence" value="ECO:0007669"/>
    <property type="project" value="UniProtKB-KW"/>
</dbReference>
<comment type="caution">
    <text evidence="7">The sequence shown here is derived from an EMBL/GenBank/DDBJ whole genome shotgun (WGS) entry which is preliminary data.</text>
</comment>
<evidence type="ECO:0000256" key="4">
    <source>
        <dbReference type="ARBA" id="ARBA00023004"/>
    </source>
</evidence>
<dbReference type="PROSITE" id="PS51257">
    <property type="entry name" value="PROKAR_LIPOPROTEIN"/>
    <property type="match status" value="1"/>
</dbReference>
<dbReference type="GO" id="GO:0003824">
    <property type="term" value="F:catalytic activity"/>
    <property type="evidence" value="ECO:0007669"/>
    <property type="project" value="InterPro"/>
</dbReference>
<dbReference type="AlphaFoldDB" id="X1GI71"/>
<sequence length="268" mass="30998">MNEFRVLLVYPNLMLVGLLPNSIALLAGCLKEAGFEVRVFDTTPYQTSDKTVDEMRVERMQVREFDLDEVGIAVKKENVYEDFARMVREYQPNLIGLTVLDNTVKQGLDLVRRAHCDQIPVVLGGVHATFNSELLLQNKEVDFICRGEGEETLVELCCALRDHRSFDHIQNLWVKKENDNFTKNSLRPPIDLNRLPFEDFSVFEPKRLFRPMQGKMLAMLPVNIDRGCPYSCAFCDAPALTRLYQACNSRYYRIKSVDRIYAELKYQI</sequence>
<name>X1GI71_9ZZZZ</name>
<comment type="cofactor">
    <cofactor evidence="1">
        <name>[4Fe-4S] cluster</name>
        <dbReference type="ChEBI" id="CHEBI:49883"/>
    </cofactor>
</comment>
<dbReference type="SFLD" id="SFLDS00029">
    <property type="entry name" value="Radical_SAM"/>
    <property type="match status" value="1"/>
</dbReference>
<dbReference type="Pfam" id="PF02310">
    <property type="entry name" value="B12-binding"/>
    <property type="match status" value="1"/>
</dbReference>
<dbReference type="CDD" id="cd02068">
    <property type="entry name" value="radical_SAM_B12_BD"/>
    <property type="match status" value="1"/>
</dbReference>
<proteinExistence type="predicted"/>
<dbReference type="GO" id="GO:0046872">
    <property type="term" value="F:metal ion binding"/>
    <property type="evidence" value="ECO:0007669"/>
    <property type="project" value="UniProtKB-KW"/>
</dbReference>
<dbReference type="SFLD" id="SFLDG01082">
    <property type="entry name" value="B12-binding_domain_containing"/>
    <property type="match status" value="1"/>
</dbReference>
<gene>
    <name evidence="7" type="ORF">S03H2_30531</name>
</gene>
<dbReference type="InterPro" id="IPR006158">
    <property type="entry name" value="Cobalamin-bd"/>
</dbReference>
<organism evidence="7">
    <name type="scientific">marine sediment metagenome</name>
    <dbReference type="NCBI Taxonomy" id="412755"/>
    <lineage>
        <taxon>unclassified sequences</taxon>
        <taxon>metagenomes</taxon>
        <taxon>ecological metagenomes</taxon>
    </lineage>
</organism>
<dbReference type="PANTHER" id="PTHR43409">
    <property type="entry name" value="ANAEROBIC MAGNESIUM-PROTOPORPHYRIN IX MONOMETHYL ESTER CYCLASE-RELATED"/>
    <property type="match status" value="1"/>
</dbReference>
<protein>
    <recommendedName>
        <fullName evidence="6">B12-binding domain-containing protein</fullName>
    </recommendedName>
</protein>
<reference evidence="7" key="1">
    <citation type="journal article" date="2014" name="Front. Microbiol.">
        <title>High frequency of phylogenetically diverse reductive dehalogenase-homologous genes in deep subseafloor sedimentary metagenomes.</title>
        <authorList>
            <person name="Kawai M."/>
            <person name="Futagami T."/>
            <person name="Toyoda A."/>
            <person name="Takaki Y."/>
            <person name="Nishi S."/>
            <person name="Hori S."/>
            <person name="Arai W."/>
            <person name="Tsubouchi T."/>
            <person name="Morono Y."/>
            <person name="Uchiyama I."/>
            <person name="Ito T."/>
            <person name="Fujiyama A."/>
            <person name="Inagaki F."/>
            <person name="Takami H."/>
        </authorList>
    </citation>
    <scope>NUCLEOTIDE SEQUENCE</scope>
    <source>
        <strain evidence="7">Expedition CK06-06</strain>
    </source>
</reference>
<dbReference type="InterPro" id="IPR036724">
    <property type="entry name" value="Cobalamin-bd_sf"/>
</dbReference>